<dbReference type="Proteomes" id="UP000320359">
    <property type="component" value="Unassembled WGS sequence"/>
</dbReference>
<feature type="transmembrane region" description="Helical" evidence="5">
    <location>
        <begin position="114"/>
        <end position="134"/>
    </location>
</feature>
<dbReference type="InterPro" id="IPR043128">
    <property type="entry name" value="Rev_trsase/Diguanyl_cyclase"/>
</dbReference>
<sequence>MMRFSRSPESERFVRSLSKAYAVFLLLALAAVPAFAIAYVHFFQDPTLHFEHHGFHEVAIGVSLLQGALIAYVTFHCYLRSKETFLYWLTLGFLGFTLVYGWHGVFTRLSDDHMMLFILFGPASRLVMAICLLIGLLSYGRDDESALELKPNSFWWAAISVFVVISIIVSLVAFSPWAIASRWLMELAAMGVMLSCAVIIVMRRINSPLMTVYAISVVFFAQSSIAFMLGTAWNHQWWLAHAIFAVGFMALSYSVIQGFLTTGSFSKVYSQAELFEQLRAEKERADDALLKLRNAHEELEVIAATDSLTSCANRRGFENSAQIEMERSKRSGAPLSFVTLDLDHFKQINDQHGHTIGDQVLIAFVGLVKKSLRPSDILGRIGGEEFAIILPDASLDDAVTMTERLRQMIEFELFTIEDRTINLTVSFGVSQFGVDGDDYDALYKVADHRMYRAKELGRNKVVSNEQS</sequence>
<dbReference type="Gene3D" id="3.30.70.270">
    <property type="match status" value="1"/>
</dbReference>
<evidence type="ECO:0000256" key="1">
    <source>
        <dbReference type="ARBA" id="ARBA00001946"/>
    </source>
</evidence>
<evidence type="ECO:0000256" key="2">
    <source>
        <dbReference type="ARBA" id="ARBA00012528"/>
    </source>
</evidence>
<dbReference type="FunFam" id="3.30.70.270:FF:000001">
    <property type="entry name" value="Diguanylate cyclase domain protein"/>
    <property type="match status" value="1"/>
</dbReference>
<dbReference type="RefSeq" id="WP_143233864.1">
    <property type="nucleotide sequence ID" value="NZ_VJWL01000001.1"/>
</dbReference>
<keyword evidence="5" id="KW-1133">Transmembrane helix</keyword>
<dbReference type="AlphaFoldDB" id="A0A552X334"/>
<feature type="domain" description="GGDEF" evidence="6">
    <location>
        <begin position="333"/>
        <end position="466"/>
    </location>
</feature>
<name>A0A552X334_9GAMM</name>
<reference evidence="7 8" key="1">
    <citation type="submission" date="2019-07" db="EMBL/GenBank/DDBJ databases">
        <authorList>
            <person name="Yang M."/>
            <person name="Zhao D."/>
            <person name="Xiang H."/>
        </authorList>
    </citation>
    <scope>NUCLEOTIDE SEQUENCE [LARGE SCALE GENOMIC DNA]</scope>
    <source>
        <strain evidence="7 8">IM1326</strain>
    </source>
</reference>
<dbReference type="PROSITE" id="PS50887">
    <property type="entry name" value="GGDEF"/>
    <property type="match status" value="1"/>
</dbReference>
<feature type="transmembrane region" description="Helical" evidence="5">
    <location>
        <begin position="209"/>
        <end position="232"/>
    </location>
</feature>
<feature type="transmembrane region" description="Helical" evidence="5">
    <location>
        <begin position="154"/>
        <end position="177"/>
    </location>
</feature>
<evidence type="ECO:0000313" key="8">
    <source>
        <dbReference type="Proteomes" id="UP000320359"/>
    </source>
</evidence>
<dbReference type="SUPFAM" id="SSF55073">
    <property type="entry name" value="Nucleotide cyclase"/>
    <property type="match status" value="1"/>
</dbReference>
<dbReference type="CDD" id="cd01949">
    <property type="entry name" value="GGDEF"/>
    <property type="match status" value="1"/>
</dbReference>
<dbReference type="NCBIfam" id="TIGR00254">
    <property type="entry name" value="GGDEF"/>
    <property type="match status" value="1"/>
</dbReference>
<keyword evidence="8" id="KW-1185">Reference proteome</keyword>
<proteinExistence type="predicted"/>
<comment type="catalytic activity">
    <reaction evidence="3">
        <text>2 GTP = 3',3'-c-di-GMP + 2 diphosphate</text>
        <dbReference type="Rhea" id="RHEA:24898"/>
        <dbReference type="ChEBI" id="CHEBI:33019"/>
        <dbReference type="ChEBI" id="CHEBI:37565"/>
        <dbReference type="ChEBI" id="CHEBI:58805"/>
        <dbReference type="EC" id="2.7.7.65"/>
    </reaction>
</comment>
<feature type="transmembrane region" description="Helical" evidence="5">
    <location>
        <begin position="21"/>
        <end position="42"/>
    </location>
</feature>
<dbReference type="InterPro" id="IPR050469">
    <property type="entry name" value="Diguanylate_Cyclase"/>
</dbReference>
<gene>
    <name evidence="7" type="ORF">FM042_00835</name>
</gene>
<dbReference type="GO" id="GO:0052621">
    <property type="term" value="F:diguanylate cyclase activity"/>
    <property type="evidence" value="ECO:0007669"/>
    <property type="project" value="UniProtKB-EC"/>
</dbReference>
<dbReference type="InterPro" id="IPR029787">
    <property type="entry name" value="Nucleotide_cyclase"/>
</dbReference>
<feature type="transmembrane region" description="Helical" evidence="5">
    <location>
        <begin position="238"/>
        <end position="260"/>
    </location>
</feature>
<keyword evidence="4" id="KW-0175">Coiled coil</keyword>
<dbReference type="InterPro" id="IPR000160">
    <property type="entry name" value="GGDEF_dom"/>
</dbReference>
<dbReference type="PANTHER" id="PTHR45138:SF9">
    <property type="entry name" value="DIGUANYLATE CYCLASE DGCM-RELATED"/>
    <property type="match status" value="1"/>
</dbReference>
<feature type="transmembrane region" description="Helical" evidence="5">
    <location>
        <begin position="54"/>
        <end position="73"/>
    </location>
</feature>
<dbReference type="EMBL" id="VJWL01000001">
    <property type="protein sequence ID" value="TRW49442.1"/>
    <property type="molecule type" value="Genomic_DNA"/>
</dbReference>
<dbReference type="EC" id="2.7.7.65" evidence="2"/>
<evidence type="ECO:0000256" key="5">
    <source>
        <dbReference type="SAM" id="Phobius"/>
    </source>
</evidence>
<keyword evidence="5" id="KW-0812">Transmembrane</keyword>
<evidence type="ECO:0000313" key="7">
    <source>
        <dbReference type="EMBL" id="TRW49442.1"/>
    </source>
</evidence>
<dbReference type="SMART" id="SM00267">
    <property type="entry name" value="GGDEF"/>
    <property type="match status" value="1"/>
</dbReference>
<feature type="coiled-coil region" evidence="4">
    <location>
        <begin position="275"/>
        <end position="302"/>
    </location>
</feature>
<dbReference type="OrthoDB" id="9812260at2"/>
<evidence type="ECO:0000256" key="4">
    <source>
        <dbReference type="SAM" id="Coils"/>
    </source>
</evidence>
<comment type="cofactor">
    <cofactor evidence="1">
        <name>Mg(2+)</name>
        <dbReference type="ChEBI" id="CHEBI:18420"/>
    </cofactor>
</comment>
<organism evidence="7 8">
    <name type="scientific">Aliidiomarina halalkaliphila</name>
    <dbReference type="NCBI Taxonomy" id="2593535"/>
    <lineage>
        <taxon>Bacteria</taxon>
        <taxon>Pseudomonadati</taxon>
        <taxon>Pseudomonadota</taxon>
        <taxon>Gammaproteobacteria</taxon>
        <taxon>Alteromonadales</taxon>
        <taxon>Idiomarinaceae</taxon>
        <taxon>Aliidiomarina</taxon>
    </lineage>
</organism>
<evidence type="ECO:0000259" key="6">
    <source>
        <dbReference type="PROSITE" id="PS50887"/>
    </source>
</evidence>
<feature type="transmembrane region" description="Helical" evidence="5">
    <location>
        <begin position="85"/>
        <end position="102"/>
    </location>
</feature>
<protein>
    <recommendedName>
        <fullName evidence="2">diguanylate cyclase</fullName>
        <ecNumber evidence="2">2.7.7.65</ecNumber>
    </recommendedName>
</protein>
<dbReference type="PANTHER" id="PTHR45138">
    <property type="entry name" value="REGULATORY COMPONENTS OF SENSORY TRANSDUCTION SYSTEM"/>
    <property type="match status" value="1"/>
</dbReference>
<feature type="transmembrane region" description="Helical" evidence="5">
    <location>
        <begin position="183"/>
        <end position="202"/>
    </location>
</feature>
<dbReference type="Pfam" id="PF00990">
    <property type="entry name" value="GGDEF"/>
    <property type="match status" value="1"/>
</dbReference>
<comment type="caution">
    <text evidence="7">The sequence shown here is derived from an EMBL/GenBank/DDBJ whole genome shotgun (WGS) entry which is preliminary data.</text>
</comment>
<keyword evidence="5" id="KW-0472">Membrane</keyword>
<evidence type="ECO:0000256" key="3">
    <source>
        <dbReference type="ARBA" id="ARBA00034247"/>
    </source>
</evidence>
<accession>A0A552X334</accession>